<name>A0A150F979_9BACI</name>
<dbReference type="AlphaFoldDB" id="A0A150F979"/>
<dbReference type="RefSeq" id="WP_061521076.1">
    <property type="nucleotide sequence ID" value="NZ_JAJJBV010000005.1"/>
</dbReference>
<dbReference type="Gene3D" id="2.60.40.790">
    <property type="match status" value="1"/>
</dbReference>
<dbReference type="Proteomes" id="UP000075430">
    <property type="component" value="Unassembled WGS sequence"/>
</dbReference>
<dbReference type="SUPFAM" id="SSF49764">
    <property type="entry name" value="HSP20-like chaperones"/>
    <property type="match status" value="1"/>
</dbReference>
<proteinExistence type="predicted"/>
<evidence type="ECO:0000313" key="1">
    <source>
        <dbReference type="EMBL" id="KXZ21712.1"/>
    </source>
</evidence>
<reference evidence="2" key="1">
    <citation type="submission" date="2016-02" db="EMBL/GenBank/DDBJ databases">
        <authorList>
            <person name="Dunlap C."/>
        </authorList>
    </citation>
    <scope>NUCLEOTIDE SEQUENCE [LARGE SCALE GENOMIC DNA]</scope>
    <source>
        <strain evidence="2">NRRL B-41092</strain>
    </source>
</reference>
<keyword evidence="2" id="KW-1185">Reference proteome</keyword>
<dbReference type="CDD" id="cd00298">
    <property type="entry name" value="ACD_sHsps_p23-like"/>
    <property type="match status" value="1"/>
</dbReference>
<evidence type="ECO:0000313" key="2">
    <source>
        <dbReference type="Proteomes" id="UP000075430"/>
    </source>
</evidence>
<dbReference type="EMBL" id="LSBA01000006">
    <property type="protein sequence ID" value="KXZ21712.1"/>
    <property type="molecule type" value="Genomic_DNA"/>
</dbReference>
<dbReference type="OrthoDB" id="2905328at2"/>
<comment type="caution">
    <text evidence="1">The sequence shown here is derived from an EMBL/GenBank/DDBJ whole genome shotgun (WGS) entry which is preliminary data.</text>
</comment>
<dbReference type="InterPro" id="IPR008978">
    <property type="entry name" value="HSP20-like_chaperone"/>
</dbReference>
<accession>A0A150F979</accession>
<dbReference type="STRING" id="1793963.AXI58_12220"/>
<organism evidence="1 2">
    <name type="scientific">Bacillus nakamurai</name>
    <dbReference type="NCBI Taxonomy" id="1793963"/>
    <lineage>
        <taxon>Bacteria</taxon>
        <taxon>Bacillati</taxon>
        <taxon>Bacillota</taxon>
        <taxon>Bacilli</taxon>
        <taxon>Bacillales</taxon>
        <taxon>Bacillaceae</taxon>
        <taxon>Bacillus</taxon>
    </lineage>
</organism>
<gene>
    <name evidence="1" type="ORF">AXI58_12220</name>
</gene>
<sequence length="154" mass="17979">MFEWNRYFPFNNQFSKETFKNADPKDVESYVNQVMESVFGSDYAGQFPFRDPLSKKTEPVEAEPPKPEIDLFETSDHVFAKIPVEQDELDHIRIKHTSHSLVIENSSLSEEKKEIVLPSLVKRKGTKAVYRDGIIEVMFSKQEDYNLSEVEIMR</sequence>
<protein>
    <submittedName>
        <fullName evidence="1">Spore gernimation protein GerT</fullName>
    </submittedName>
</protein>